<dbReference type="AlphaFoldDB" id="A0A251S9R1"/>
<organism evidence="1 2">
    <name type="scientific">Helianthus annuus</name>
    <name type="common">Common sunflower</name>
    <dbReference type="NCBI Taxonomy" id="4232"/>
    <lineage>
        <taxon>Eukaryota</taxon>
        <taxon>Viridiplantae</taxon>
        <taxon>Streptophyta</taxon>
        <taxon>Embryophyta</taxon>
        <taxon>Tracheophyta</taxon>
        <taxon>Spermatophyta</taxon>
        <taxon>Magnoliopsida</taxon>
        <taxon>eudicotyledons</taxon>
        <taxon>Gunneridae</taxon>
        <taxon>Pentapetalae</taxon>
        <taxon>asterids</taxon>
        <taxon>campanulids</taxon>
        <taxon>Asterales</taxon>
        <taxon>Asteraceae</taxon>
        <taxon>Asteroideae</taxon>
        <taxon>Heliantheae alliance</taxon>
        <taxon>Heliantheae</taxon>
        <taxon>Helianthus</taxon>
    </lineage>
</organism>
<reference evidence="2" key="1">
    <citation type="journal article" date="2017" name="Nature">
        <title>The sunflower genome provides insights into oil metabolism, flowering and Asterid evolution.</title>
        <authorList>
            <person name="Badouin H."/>
            <person name="Gouzy J."/>
            <person name="Grassa C.J."/>
            <person name="Murat F."/>
            <person name="Staton S.E."/>
            <person name="Cottret L."/>
            <person name="Lelandais-Briere C."/>
            <person name="Owens G.L."/>
            <person name="Carrere S."/>
            <person name="Mayjonade B."/>
            <person name="Legrand L."/>
            <person name="Gill N."/>
            <person name="Kane N.C."/>
            <person name="Bowers J.E."/>
            <person name="Hubner S."/>
            <person name="Bellec A."/>
            <person name="Berard A."/>
            <person name="Berges H."/>
            <person name="Blanchet N."/>
            <person name="Boniface M.C."/>
            <person name="Brunel D."/>
            <person name="Catrice O."/>
            <person name="Chaidir N."/>
            <person name="Claudel C."/>
            <person name="Donnadieu C."/>
            <person name="Faraut T."/>
            <person name="Fievet G."/>
            <person name="Helmstetter N."/>
            <person name="King M."/>
            <person name="Knapp S.J."/>
            <person name="Lai Z."/>
            <person name="Le Paslier M.C."/>
            <person name="Lippi Y."/>
            <person name="Lorenzon L."/>
            <person name="Mandel J.R."/>
            <person name="Marage G."/>
            <person name="Marchand G."/>
            <person name="Marquand E."/>
            <person name="Bret-Mestries E."/>
            <person name="Morien E."/>
            <person name="Nambeesan S."/>
            <person name="Nguyen T."/>
            <person name="Pegot-Espagnet P."/>
            <person name="Pouilly N."/>
            <person name="Raftis F."/>
            <person name="Sallet E."/>
            <person name="Schiex T."/>
            <person name="Thomas J."/>
            <person name="Vandecasteele C."/>
            <person name="Vares D."/>
            <person name="Vear F."/>
            <person name="Vautrin S."/>
            <person name="Crespi M."/>
            <person name="Mangin B."/>
            <person name="Burke J.M."/>
            <person name="Salse J."/>
            <person name="Munos S."/>
            <person name="Vincourt P."/>
            <person name="Rieseberg L.H."/>
            <person name="Langlade N.B."/>
        </authorList>
    </citation>
    <scope>NUCLEOTIDE SEQUENCE [LARGE SCALE GENOMIC DNA]</scope>
    <source>
        <strain evidence="2">cv. SF193</strain>
    </source>
</reference>
<evidence type="ECO:0000313" key="1">
    <source>
        <dbReference type="EMBL" id="OTF95282.1"/>
    </source>
</evidence>
<proteinExistence type="predicted"/>
<keyword evidence="2" id="KW-1185">Reference proteome</keyword>
<accession>A0A251S9R1</accession>
<gene>
    <name evidence="1" type="ORF">HannXRQ_Chr15g0481381</name>
</gene>
<name>A0A251S9R1_HELAN</name>
<evidence type="ECO:0000313" key="2">
    <source>
        <dbReference type="Proteomes" id="UP000215914"/>
    </source>
</evidence>
<dbReference type="EMBL" id="CM007904">
    <property type="protein sequence ID" value="OTF95282.1"/>
    <property type="molecule type" value="Genomic_DNA"/>
</dbReference>
<sequence>MHVFKYSIIQKELIPVRNKRLKNEVNLKLKCYCLARNRTHLERLYAFPQFLKYHQWVNTFVKLG</sequence>
<dbReference type="InParanoid" id="A0A251S9R1"/>
<protein>
    <submittedName>
        <fullName evidence="1">Uncharacterized protein</fullName>
    </submittedName>
</protein>
<dbReference type="Proteomes" id="UP000215914">
    <property type="component" value="Chromosome 15"/>
</dbReference>